<proteinExistence type="predicted"/>
<dbReference type="OrthoDB" id="1330101at2"/>
<name>A0A2S1L8N1_9FLAO</name>
<keyword evidence="2" id="KW-1185">Reference proteome</keyword>
<evidence type="ECO:0008006" key="3">
    <source>
        <dbReference type="Google" id="ProtNLM"/>
    </source>
</evidence>
<dbReference type="PROSITE" id="PS51257">
    <property type="entry name" value="PROKAR_LIPOPROTEIN"/>
    <property type="match status" value="1"/>
</dbReference>
<gene>
    <name evidence="1" type="ORF">FFWV33_00545</name>
</gene>
<reference evidence="1 2" key="1">
    <citation type="submission" date="2017-04" db="EMBL/GenBank/DDBJ databases">
        <title>Compelte genome sequence of WV33.</title>
        <authorList>
            <person name="Lee P.C."/>
        </authorList>
    </citation>
    <scope>NUCLEOTIDE SEQUENCE [LARGE SCALE GENOMIC DNA]</scope>
    <source>
        <strain evidence="1 2">WV33</strain>
    </source>
</reference>
<evidence type="ECO:0000313" key="2">
    <source>
        <dbReference type="Proteomes" id="UP000244527"/>
    </source>
</evidence>
<accession>A0A2S1L8N1</accession>
<protein>
    <recommendedName>
        <fullName evidence="3">DUF4595 domain-containing protein</fullName>
    </recommendedName>
</protein>
<organism evidence="1 2">
    <name type="scientific">Flavobacterium faecale</name>
    <dbReference type="NCBI Taxonomy" id="1355330"/>
    <lineage>
        <taxon>Bacteria</taxon>
        <taxon>Pseudomonadati</taxon>
        <taxon>Bacteroidota</taxon>
        <taxon>Flavobacteriia</taxon>
        <taxon>Flavobacteriales</taxon>
        <taxon>Flavobacteriaceae</taxon>
        <taxon>Flavobacterium</taxon>
    </lineage>
</organism>
<dbReference type="Proteomes" id="UP000244527">
    <property type="component" value="Chromosome"/>
</dbReference>
<dbReference type="AlphaFoldDB" id="A0A2S1L8N1"/>
<dbReference type="RefSeq" id="WP_108739081.1">
    <property type="nucleotide sequence ID" value="NZ_CP020918.1"/>
</dbReference>
<dbReference type="EMBL" id="CP020918">
    <property type="protein sequence ID" value="AWG20112.1"/>
    <property type="molecule type" value="Genomic_DNA"/>
</dbReference>
<evidence type="ECO:0000313" key="1">
    <source>
        <dbReference type="EMBL" id="AWG20112.1"/>
    </source>
</evidence>
<dbReference type="KEGG" id="ffa:FFWV33_00545"/>
<sequence length="258" mass="29376">MRNNRYIFWLITSLFFAIVGCTSDSENQTKLIKNVVETSDSGTVQTTNYTYNGTQLMAIESPDTLKEFTYDSGYITAIVTTDKVKNEKSLVNYTYESGFLKRVELGGSYYITYTQNADNTVSYQKMDTKAYPLETKIYHGTLKLKDGNMLSEERILDNSAGVISKYTVSYEYDSKTNPLHNIEGYDKLWDHEGIISNNNYLISTVETTVESNGQIISSATYYKNNFKYDKASYPVEKNSLMSIPHKGISISLNTVYNY</sequence>